<accession>A0A3G5AIF2</accession>
<feature type="transmembrane region" description="Helical" evidence="1">
    <location>
        <begin position="86"/>
        <end position="113"/>
    </location>
</feature>
<feature type="transmembrane region" description="Helical" evidence="1">
    <location>
        <begin position="61"/>
        <end position="80"/>
    </location>
</feature>
<protein>
    <submittedName>
        <fullName evidence="2">Putative ORFan</fullName>
    </submittedName>
</protein>
<keyword evidence="1" id="KW-1133">Transmembrane helix</keyword>
<gene>
    <name evidence="2" type="ORF">Satyrvirus23_16</name>
</gene>
<reference evidence="2" key="1">
    <citation type="submission" date="2018-10" db="EMBL/GenBank/DDBJ databases">
        <title>Hidden diversity of soil giant viruses.</title>
        <authorList>
            <person name="Schulz F."/>
            <person name="Alteio L."/>
            <person name="Goudeau D."/>
            <person name="Ryan E.M."/>
            <person name="Malmstrom R.R."/>
            <person name="Blanchard J."/>
            <person name="Woyke T."/>
        </authorList>
    </citation>
    <scope>NUCLEOTIDE SEQUENCE</scope>
    <source>
        <strain evidence="2">SAV1</strain>
    </source>
</reference>
<feature type="transmembrane region" description="Helical" evidence="1">
    <location>
        <begin position="125"/>
        <end position="158"/>
    </location>
</feature>
<evidence type="ECO:0000313" key="2">
    <source>
        <dbReference type="EMBL" id="AYV85573.1"/>
    </source>
</evidence>
<name>A0A3G5AIF2_9VIRU</name>
<organism evidence="2">
    <name type="scientific">Satyrvirus sp</name>
    <dbReference type="NCBI Taxonomy" id="2487771"/>
    <lineage>
        <taxon>Viruses</taxon>
        <taxon>Varidnaviria</taxon>
        <taxon>Bamfordvirae</taxon>
        <taxon>Nucleocytoviricota</taxon>
        <taxon>Megaviricetes</taxon>
        <taxon>Imitervirales</taxon>
        <taxon>Mimiviridae</taxon>
        <taxon>Megamimivirinae</taxon>
    </lineage>
</organism>
<keyword evidence="1" id="KW-0812">Transmembrane</keyword>
<evidence type="ECO:0000256" key="1">
    <source>
        <dbReference type="SAM" id="Phobius"/>
    </source>
</evidence>
<dbReference type="EMBL" id="MK072459">
    <property type="protein sequence ID" value="AYV85573.1"/>
    <property type="molecule type" value="Genomic_DNA"/>
</dbReference>
<keyword evidence="1" id="KW-0472">Membrane</keyword>
<sequence>MVLYFHWDKSSTTSINNFITSGYHIGVDGTKGFFLTIFHGSSYTSLSFDGIHNMINKEYNILTFILIRLIALFNVITYLVTGPIFLAVYSIIFILSLIKFALTFPFYIFYHILPKMFRCETLEMVVVAFMSSFIFIIGSIQSIFIIIGIFLLLLLHLILPEFTVEVLKMYLWGYILDYK</sequence>
<proteinExistence type="predicted"/>